<dbReference type="Proteomes" id="UP001162811">
    <property type="component" value="Unassembled WGS sequence"/>
</dbReference>
<dbReference type="InterPro" id="IPR036291">
    <property type="entry name" value="NAD(P)-bd_dom_sf"/>
</dbReference>
<dbReference type="PANTHER" id="PTHR42760">
    <property type="entry name" value="SHORT-CHAIN DEHYDROGENASES/REDUCTASES FAMILY MEMBER"/>
    <property type="match status" value="1"/>
</dbReference>
<dbReference type="SMART" id="SM00822">
    <property type="entry name" value="PKS_KR"/>
    <property type="match status" value="1"/>
</dbReference>
<organism evidence="5 6">
    <name type="scientific">Ralstonia soli</name>
    <dbReference type="NCBI Taxonomy" id="2953896"/>
    <lineage>
        <taxon>Bacteria</taxon>
        <taxon>Pseudomonadati</taxon>
        <taxon>Pseudomonadota</taxon>
        <taxon>Betaproteobacteria</taxon>
        <taxon>Burkholderiales</taxon>
        <taxon>Burkholderiaceae</taxon>
        <taxon>Ralstonia</taxon>
    </lineage>
</organism>
<dbReference type="EMBL" id="JAMXHT010000001">
    <property type="protein sequence ID" value="MCO5396739.1"/>
    <property type="molecule type" value="Genomic_DNA"/>
</dbReference>
<dbReference type="Pfam" id="PF00106">
    <property type="entry name" value="adh_short"/>
    <property type="match status" value="1"/>
</dbReference>
<dbReference type="PANTHER" id="PTHR42760:SF133">
    <property type="entry name" value="3-OXOACYL-[ACYL-CARRIER-PROTEIN] REDUCTASE"/>
    <property type="match status" value="1"/>
</dbReference>
<dbReference type="PRINTS" id="PR00081">
    <property type="entry name" value="GDHRDH"/>
</dbReference>
<reference evidence="5" key="1">
    <citation type="submission" date="2022-06" db="EMBL/GenBank/DDBJ databases">
        <authorList>
            <person name="Lu C.-H."/>
        </authorList>
    </citation>
    <scope>NUCLEOTIDE SEQUENCE</scope>
    <source>
        <strain evidence="5">21MJYT02-11</strain>
    </source>
</reference>
<name>A0ABT1AEJ4_9RALS</name>
<comment type="similarity">
    <text evidence="1 3">Belongs to the short-chain dehydrogenases/reductases (SDR) family.</text>
</comment>
<keyword evidence="6" id="KW-1185">Reference proteome</keyword>
<evidence type="ECO:0000256" key="2">
    <source>
        <dbReference type="ARBA" id="ARBA00023002"/>
    </source>
</evidence>
<evidence type="ECO:0000313" key="5">
    <source>
        <dbReference type="EMBL" id="MCO5396739.1"/>
    </source>
</evidence>
<dbReference type="PRINTS" id="PR00080">
    <property type="entry name" value="SDRFAMILY"/>
</dbReference>
<dbReference type="InterPro" id="IPR057326">
    <property type="entry name" value="KR_dom"/>
</dbReference>
<comment type="caution">
    <text evidence="5">The sequence shown here is derived from an EMBL/GenBank/DDBJ whole genome shotgun (WGS) entry which is preliminary data.</text>
</comment>
<evidence type="ECO:0000259" key="4">
    <source>
        <dbReference type="SMART" id="SM00822"/>
    </source>
</evidence>
<dbReference type="InterPro" id="IPR002347">
    <property type="entry name" value="SDR_fam"/>
</dbReference>
<gene>
    <name evidence="5" type="ORF">NG900_00875</name>
</gene>
<dbReference type="InterPro" id="IPR020904">
    <property type="entry name" value="Sc_DH/Rdtase_CS"/>
</dbReference>
<proteinExistence type="inferred from homology"/>
<evidence type="ECO:0000313" key="6">
    <source>
        <dbReference type="Proteomes" id="UP001162811"/>
    </source>
</evidence>
<keyword evidence="2" id="KW-0560">Oxidoreductase</keyword>
<feature type="domain" description="Ketoreductase" evidence="4">
    <location>
        <begin position="11"/>
        <end position="199"/>
    </location>
</feature>
<evidence type="ECO:0000256" key="1">
    <source>
        <dbReference type="ARBA" id="ARBA00006484"/>
    </source>
</evidence>
<sequence length="264" mass="27397">MDFLTAMLKGKVALVTGGGTGIGRTIALELAEAGADVAITSRNGLTLQETAAEIRSLGVRGLGVVADVSKKTEVDHMYESIINEFGKVDILVNCAGGSARERSSLFCDSTEEVWDEIIGLNYKGVLNVTHAVINGMIAQQGGRIINISSLDGVIGASGRADYSGAKAAVIGFSNALAKEIARHKITVNCISPGPIVSGYDEVMLSSNSAEAVKWVQQMGEVTGFGYGSKTDISAMALFLTSAGAGFISGQNFSICGLANINPGW</sequence>
<evidence type="ECO:0000256" key="3">
    <source>
        <dbReference type="RuleBase" id="RU000363"/>
    </source>
</evidence>
<dbReference type="PROSITE" id="PS00061">
    <property type="entry name" value="ADH_SHORT"/>
    <property type="match status" value="1"/>
</dbReference>
<accession>A0ABT1AEJ4</accession>
<reference evidence="5" key="2">
    <citation type="journal article" date="2023" name="Front. Microbiol.">
        <title>Ralstonia chuxiongensis sp. nov., Ralstonia mojiangensis sp. nov., and Ralstonia soli sp. nov., isolated from tobacco fields, are three novel species in the family Burkholderiaceae.</title>
        <authorList>
            <person name="Lu C.H."/>
            <person name="Zhang Y.Y."/>
            <person name="Jiang N."/>
            <person name="Chen W."/>
            <person name="Shao X."/>
            <person name="Zhao Z.M."/>
            <person name="Lu W.L."/>
            <person name="Hu X."/>
            <person name="Xi Y.X."/>
            <person name="Zou S.Y."/>
            <person name="Wei Q.J."/>
            <person name="Lin Z.L."/>
            <person name="Gong L."/>
            <person name="Gai X.T."/>
            <person name="Zhang L.Q."/>
            <person name="Li J.Y."/>
            <person name="Jin Y."/>
            <person name="Xia Z.Y."/>
        </authorList>
    </citation>
    <scope>NUCLEOTIDE SEQUENCE</scope>
    <source>
        <strain evidence="5">21MJYT02-11</strain>
    </source>
</reference>
<dbReference type="SUPFAM" id="SSF51735">
    <property type="entry name" value="NAD(P)-binding Rossmann-fold domains"/>
    <property type="match status" value="1"/>
</dbReference>
<dbReference type="RefSeq" id="WP_252675759.1">
    <property type="nucleotide sequence ID" value="NZ_JAMXHT010000001.1"/>
</dbReference>
<dbReference type="Gene3D" id="3.40.50.720">
    <property type="entry name" value="NAD(P)-binding Rossmann-like Domain"/>
    <property type="match status" value="1"/>
</dbReference>
<protein>
    <submittedName>
        <fullName evidence="5">SDR family NAD(P)-dependent oxidoreductase</fullName>
    </submittedName>
</protein>